<proteinExistence type="predicted"/>
<gene>
    <name evidence="1" type="ORF">G3570_09470</name>
</gene>
<sequence length="109" mass="12518">MKSTITSPSDLRTFDVEPLLREAFLVAEKEHKELQEIFALMGWEDLPDALKVEIKEDVSSMVDELQGQYSSCDPYVKRRRQSVTYWVNCYKDGICSLNTAIQALKVKSL</sequence>
<dbReference type="RefSeq" id="WP_165141673.1">
    <property type="nucleotide sequence ID" value="NZ_JAALLT010000003.1"/>
</dbReference>
<evidence type="ECO:0000313" key="1">
    <source>
        <dbReference type="EMBL" id="NGP76861.1"/>
    </source>
</evidence>
<accession>A0A6M1SNC7</accession>
<dbReference type="EMBL" id="JAALLT010000003">
    <property type="protein sequence ID" value="NGP76861.1"/>
    <property type="molecule type" value="Genomic_DNA"/>
</dbReference>
<reference evidence="1 2" key="1">
    <citation type="submission" date="2020-02" db="EMBL/GenBank/DDBJ databases">
        <title>Balneolaceae bacterium YR4-1, complete genome.</title>
        <authorList>
            <person name="Li Y."/>
            <person name="Wu S."/>
        </authorList>
    </citation>
    <scope>NUCLEOTIDE SEQUENCE [LARGE SCALE GENOMIC DNA]</scope>
    <source>
        <strain evidence="1 2">YR4-1</strain>
    </source>
</reference>
<dbReference type="Proteomes" id="UP000473278">
    <property type="component" value="Unassembled WGS sequence"/>
</dbReference>
<name>A0A6M1SNC7_9BACT</name>
<protein>
    <submittedName>
        <fullName evidence="1">Uncharacterized protein</fullName>
    </submittedName>
</protein>
<organism evidence="1 2">
    <name type="scientific">Halalkalibaculum roseum</name>
    <dbReference type="NCBI Taxonomy" id="2709311"/>
    <lineage>
        <taxon>Bacteria</taxon>
        <taxon>Pseudomonadati</taxon>
        <taxon>Balneolota</taxon>
        <taxon>Balneolia</taxon>
        <taxon>Balneolales</taxon>
        <taxon>Balneolaceae</taxon>
        <taxon>Halalkalibaculum</taxon>
    </lineage>
</organism>
<comment type="caution">
    <text evidence="1">The sequence shown here is derived from an EMBL/GenBank/DDBJ whole genome shotgun (WGS) entry which is preliminary data.</text>
</comment>
<dbReference type="AlphaFoldDB" id="A0A6M1SNC7"/>
<evidence type="ECO:0000313" key="2">
    <source>
        <dbReference type="Proteomes" id="UP000473278"/>
    </source>
</evidence>
<keyword evidence="2" id="KW-1185">Reference proteome</keyword>